<evidence type="ECO:0000313" key="2">
    <source>
        <dbReference type="EMBL" id="KAF7130197.1"/>
    </source>
</evidence>
<reference evidence="2" key="1">
    <citation type="submission" date="2019-11" db="EMBL/GenBank/DDBJ databases">
        <authorList>
            <person name="Liu Y."/>
            <person name="Hou J."/>
            <person name="Li T.-Q."/>
            <person name="Guan C.-H."/>
            <person name="Wu X."/>
            <person name="Wu H.-Z."/>
            <person name="Ling F."/>
            <person name="Zhang R."/>
            <person name="Shi X.-G."/>
            <person name="Ren J.-P."/>
            <person name="Chen E.-F."/>
            <person name="Sun J.-M."/>
        </authorList>
    </citation>
    <scope>NUCLEOTIDE SEQUENCE</scope>
    <source>
        <strain evidence="2">Adult_tree_wgs_1</strain>
        <tissue evidence="2">Leaves</tissue>
    </source>
</reference>
<feature type="region of interest" description="Disordered" evidence="1">
    <location>
        <begin position="181"/>
        <end position="213"/>
    </location>
</feature>
<feature type="region of interest" description="Disordered" evidence="1">
    <location>
        <begin position="13"/>
        <end position="52"/>
    </location>
</feature>
<accession>A0A834GF28</accession>
<feature type="compositionally biased region" description="Acidic residues" evidence="1">
    <location>
        <begin position="186"/>
        <end position="196"/>
    </location>
</feature>
<sequence length="350" mass="38164">MVSGNVLLDMLLSDSSSDDNSAKATSGTVEKLTIQSEEDMQHQQTADTWHRRDDSFPGCNGRSDLPCLFTVSGQPPLRRDIRHQGSEAGLEGLSRARLIQSFSGNGGDLVARWLRRRGSSARWGSAGHREGDGDYPRGRWVLKHGGGNDASDSCSSSSDPELQANNDDVVEVGEYDESLSYSSGYEGEDSSADEVDVNSSGSLTKDDDLGIKDGGQGDANVVNTLSNTVAKENCKLGFKCRLCPRTVCMTEETLKARLKSKGHARSEILLNKGRLRLIRNSVGEVEGEVNAGAERRARIAAAALVPANSKKEKRRREKIQTWIKPAYQQSIQQRKGLNSRIEASDKYVGF</sequence>
<dbReference type="Proteomes" id="UP000626092">
    <property type="component" value="Unassembled WGS sequence"/>
</dbReference>
<feature type="region of interest" description="Disordered" evidence="1">
    <location>
        <begin position="146"/>
        <end position="168"/>
    </location>
</feature>
<dbReference type="EMBL" id="WJXA01000010">
    <property type="protein sequence ID" value="KAF7130197.1"/>
    <property type="molecule type" value="Genomic_DNA"/>
</dbReference>
<comment type="caution">
    <text evidence="2">The sequence shown here is derived from an EMBL/GenBank/DDBJ whole genome shotgun (WGS) entry which is preliminary data.</text>
</comment>
<protein>
    <submittedName>
        <fullName evidence="2">Uncharacterized protein</fullName>
    </submittedName>
</protein>
<organism evidence="2 3">
    <name type="scientific">Rhododendron simsii</name>
    <name type="common">Sims's rhododendron</name>
    <dbReference type="NCBI Taxonomy" id="118357"/>
    <lineage>
        <taxon>Eukaryota</taxon>
        <taxon>Viridiplantae</taxon>
        <taxon>Streptophyta</taxon>
        <taxon>Embryophyta</taxon>
        <taxon>Tracheophyta</taxon>
        <taxon>Spermatophyta</taxon>
        <taxon>Magnoliopsida</taxon>
        <taxon>eudicotyledons</taxon>
        <taxon>Gunneridae</taxon>
        <taxon>Pentapetalae</taxon>
        <taxon>asterids</taxon>
        <taxon>Ericales</taxon>
        <taxon>Ericaceae</taxon>
        <taxon>Ericoideae</taxon>
        <taxon>Rhodoreae</taxon>
        <taxon>Rhododendron</taxon>
    </lineage>
</organism>
<feature type="compositionally biased region" description="Low complexity" evidence="1">
    <location>
        <begin position="149"/>
        <end position="159"/>
    </location>
</feature>
<dbReference type="PANTHER" id="PTHR36332:SF1">
    <property type="entry name" value="STRESS RESPONSE PROTEIN"/>
    <property type="match status" value="1"/>
</dbReference>
<proteinExistence type="predicted"/>
<gene>
    <name evidence="2" type="ORF">RHSIM_Rhsim10G0074300</name>
</gene>
<evidence type="ECO:0000256" key="1">
    <source>
        <dbReference type="SAM" id="MobiDB-lite"/>
    </source>
</evidence>
<dbReference type="PANTHER" id="PTHR36332">
    <property type="entry name" value="STRESS RESPONSE PROTEIN"/>
    <property type="match status" value="1"/>
</dbReference>
<name>A0A834GF28_RHOSS</name>
<dbReference type="AlphaFoldDB" id="A0A834GF28"/>
<evidence type="ECO:0000313" key="3">
    <source>
        <dbReference type="Proteomes" id="UP000626092"/>
    </source>
</evidence>
<keyword evidence="3" id="KW-1185">Reference proteome</keyword>
<dbReference type="OrthoDB" id="1745547at2759"/>